<evidence type="ECO:0000256" key="2">
    <source>
        <dbReference type="ARBA" id="ARBA00022840"/>
    </source>
</evidence>
<dbReference type="CDD" id="cd03221">
    <property type="entry name" value="ABCF_EF-3"/>
    <property type="match status" value="1"/>
</dbReference>
<feature type="region of interest" description="Disordered" evidence="3">
    <location>
        <begin position="289"/>
        <end position="316"/>
    </location>
</feature>
<reference evidence="5" key="2">
    <citation type="journal article" date="1997" name="Eur. J. Biochem.">
        <title>The aminonucleoside antibiotic A201A is inactivated by a phosphotransferase activity from Streptomyces capreolus NRRL 3817, the producing organism. Isolation and molecular characterization of the relevant encoding gene and its DNA flanking regions.</title>
        <authorList>
            <person name="Barrasa M.I."/>
            <person name="Tercero J.A."/>
            <person name="Jimenez A."/>
        </authorList>
    </citation>
    <scope>NUCLEOTIDE SEQUENCE</scope>
    <source>
        <strain evidence="5">NRRL3817</strain>
    </source>
</reference>
<evidence type="ECO:0000256" key="1">
    <source>
        <dbReference type="ARBA" id="ARBA00022741"/>
    </source>
</evidence>
<dbReference type="InterPro" id="IPR017871">
    <property type="entry name" value="ABC_transporter-like_CS"/>
</dbReference>
<dbReference type="Pfam" id="PF00005">
    <property type="entry name" value="ABC_tran"/>
    <property type="match status" value="2"/>
</dbReference>
<gene>
    <name evidence="5" type="primary">ard1</name>
</gene>
<dbReference type="GO" id="GO:0005524">
    <property type="term" value="F:ATP binding"/>
    <property type="evidence" value="ECO:0007669"/>
    <property type="project" value="UniProtKB-KW"/>
</dbReference>
<accession>Q53912</accession>
<dbReference type="PROSITE" id="PS00211">
    <property type="entry name" value="ABC_TRANSPORTER_1"/>
    <property type="match status" value="1"/>
</dbReference>
<keyword evidence="2" id="KW-0067">ATP-binding</keyword>
<sequence length="558" mass="61032">MTSPRTASPRRPALVVDAVSKSFGPLVALAEVSFTVAPGRRVGIVGRNGAGKTTLLKIMAGLTAPDGGRVRRSPADVTVGYVPQEPDGAPGETLGDYLARRGGITDAETRLQRAAEALCRDPAAEDAYQRALDQLVALGAEDFDARCARAVDTVGLTALSAPMDAMSGGESARARLAAVLLSRHDFLLLDEPTNDLDFAGQDLLDELVANTPAGIVLVSHDRAFLERTVTDVVELDQFSHQATVYPGGWSDYLDRRRRERDRQYERHELYVSERDRITQMMRRQQEWARKGAIRAKTRATDNNKAARHGRREHAEALGHGVKALAKRLERLEKTDQPREGWQLRYTIAAAPRGGDLVARLRGVRVCRGDLDLGPLDLDIAWRDRIALLGPNGSGKTTLLSLLLGTARPDEGTVQLGARTVVGSLDQERALFRSAGTLLEGVERATGLRPEEARTLLAKFDLGADDLDRPARDLSPGEHTRAELAVLMARGVNTLILDEPTNHLDLAAIEQLQQALNAFEGTLVLVTHDRALLADTHLTRTLHLDTQHRVSRLRETFEP</sequence>
<reference evidence="5" key="3">
    <citation type="journal article" date="2002" name="Eur. J. Biochem.">
        <title>Identification of a set of genes involved in the biosynthesis of the aminonucleoside moiety of antibiotic A201A from Streptomyces capreolus.</title>
        <authorList>
            <person name="Saugar I."/>
            <person name="Sanz E."/>
            <person name="Rubio M.A."/>
            <person name="Espinosa J.C."/>
            <person name="Jimenez A."/>
        </authorList>
    </citation>
    <scope>NUCLEOTIDE SEQUENCE</scope>
    <source>
        <strain evidence="5">NRRL3817</strain>
    </source>
</reference>
<feature type="domain" description="ABC transporter" evidence="4">
    <location>
        <begin position="351"/>
        <end position="558"/>
    </location>
</feature>
<reference evidence="5" key="5">
    <citation type="submission" date="2003-01" db="EMBL/GenBank/DDBJ databases">
        <authorList>
            <person name="Saugar I."/>
        </authorList>
    </citation>
    <scope>NUCLEOTIDE SEQUENCE</scope>
    <source>
        <strain evidence="5">NRRL3817</strain>
    </source>
</reference>
<reference evidence="5" key="4">
    <citation type="submission" date="2002-03" db="EMBL/GenBank/DDBJ databases">
        <title>Cloning and heterologous expression of the antibiotic A201A biosynthetic gene cluster.</title>
        <authorList>
            <person name="Sanz E."/>
            <person name="Saugar I."/>
            <person name="Jimenez A."/>
        </authorList>
    </citation>
    <scope>NUCLEOTIDE SEQUENCE</scope>
    <source>
        <strain evidence="5">NRRL3817</strain>
    </source>
</reference>
<dbReference type="AlphaFoldDB" id="Q53912"/>
<reference evidence="5" key="1">
    <citation type="journal article" date="1995" name="Eur. J. Biochem.">
        <title>The ard1 gene from Streptomyces capreolus encodes a polypeptide of the ABC-transporters superfamily which confers resistance to the aminonucleoside antibiotic A201A.</title>
        <authorList>
            <person name="Barrasa M.I."/>
            <person name="Tercero J.A."/>
            <person name="Lacalle R.A."/>
            <person name="Jimenez A."/>
        </authorList>
    </citation>
    <scope>NUCLEOTIDE SEQUENCE</scope>
    <source>
        <strain evidence="5">NRRL3817</strain>
    </source>
</reference>
<evidence type="ECO:0000256" key="3">
    <source>
        <dbReference type="SAM" id="MobiDB-lite"/>
    </source>
</evidence>
<dbReference type="FunFam" id="3.40.50.300:FF:000011">
    <property type="entry name" value="Putative ABC transporter ATP-binding component"/>
    <property type="match status" value="1"/>
</dbReference>
<dbReference type="InterPro" id="IPR003593">
    <property type="entry name" value="AAA+_ATPase"/>
</dbReference>
<evidence type="ECO:0000313" key="5">
    <source>
        <dbReference type="EMBL" id="CAA59109.1"/>
    </source>
</evidence>
<dbReference type="InterPro" id="IPR051309">
    <property type="entry name" value="ABCF_ATPase"/>
</dbReference>
<evidence type="ECO:0000259" key="4">
    <source>
        <dbReference type="PROSITE" id="PS50893"/>
    </source>
</evidence>
<dbReference type="GO" id="GO:0016887">
    <property type="term" value="F:ATP hydrolysis activity"/>
    <property type="evidence" value="ECO:0007669"/>
    <property type="project" value="InterPro"/>
</dbReference>
<dbReference type="EMBL" id="X84374">
    <property type="protein sequence ID" value="CAA59109.1"/>
    <property type="molecule type" value="Genomic_DNA"/>
</dbReference>
<dbReference type="SUPFAM" id="SSF52540">
    <property type="entry name" value="P-loop containing nucleoside triphosphate hydrolases"/>
    <property type="match status" value="2"/>
</dbReference>
<keyword evidence="1" id="KW-0547">Nucleotide-binding</keyword>
<dbReference type="PROSITE" id="PS50893">
    <property type="entry name" value="ABC_TRANSPORTER_2"/>
    <property type="match status" value="2"/>
</dbReference>
<proteinExistence type="predicted"/>
<dbReference type="InterPro" id="IPR027417">
    <property type="entry name" value="P-loop_NTPase"/>
</dbReference>
<organism evidence="5">
    <name type="scientific">Saccharothrix mutabilis subsp. capreolus</name>
    <name type="common">Streptomyces capreolus</name>
    <dbReference type="NCBI Taxonomy" id="66854"/>
    <lineage>
        <taxon>Bacteria</taxon>
        <taxon>Bacillati</taxon>
        <taxon>Actinomycetota</taxon>
        <taxon>Actinomycetes</taxon>
        <taxon>Pseudonocardiales</taxon>
        <taxon>Pseudonocardiaceae</taxon>
        <taxon>Saccharothrix</taxon>
    </lineage>
</organism>
<dbReference type="PANTHER" id="PTHR42855">
    <property type="entry name" value="ABC TRANSPORTER ATP-BINDING SUBUNIT"/>
    <property type="match status" value="1"/>
</dbReference>
<dbReference type="SMART" id="SM00382">
    <property type="entry name" value="AAA"/>
    <property type="match status" value="2"/>
</dbReference>
<feature type="domain" description="ABC transporter" evidence="4">
    <location>
        <begin position="14"/>
        <end position="271"/>
    </location>
</feature>
<protein>
    <submittedName>
        <fullName evidence="5">Ard1 protein</fullName>
    </submittedName>
</protein>
<dbReference type="InterPro" id="IPR003439">
    <property type="entry name" value="ABC_transporter-like_ATP-bd"/>
</dbReference>
<dbReference type="PIR" id="S68981">
    <property type="entry name" value="S68981"/>
</dbReference>
<name>Q53912_STRMP</name>
<dbReference type="Gene3D" id="3.40.50.300">
    <property type="entry name" value="P-loop containing nucleotide triphosphate hydrolases"/>
    <property type="match status" value="2"/>
</dbReference>
<dbReference type="PANTHER" id="PTHR42855:SF1">
    <property type="entry name" value="ABC TRANSPORTER DOMAIN-CONTAINING PROTEIN"/>
    <property type="match status" value="1"/>
</dbReference>